<evidence type="ECO:0000256" key="1">
    <source>
        <dbReference type="SAM" id="MobiDB-lite"/>
    </source>
</evidence>
<organism evidence="2 3">
    <name type="scientific">Microbacterium album</name>
    <dbReference type="NCBI Taxonomy" id="2053191"/>
    <lineage>
        <taxon>Bacteria</taxon>
        <taxon>Bacillati</taxon>
        <taxon>Actinomycetota</taxon>
        <taxon>Actinomycetes</taxon>
        <taxon>Micrococcales</taxon>
        <taxon>Microbacteriaceae</taxon>
        <taxon>Microbacterium</taxon>
    </lineage>
</organism>
<gene>
    <name evidence="2" type="ORF">GCM10010921_28270</name>
</gene>
<reference evidence="2" key="1">
    <citation type="journal article" date="2014" name="Int. J. Syst. Evol. Microbiol.">
        <title>Complete genome sequence of Corynebacterium casei LMG S-19264T (=DSM 44701T), isolated from a smear-ripened cheese.</title>
        <authorList>
            <consortium name="US DOE Joint Genome Institute (JGI-PGF)"/>
            <person name="Walter F."/>
            <person name="Albersmeier A."/>
            <person name="Kalinowski J."/>
            <person name="Ruckert C."/>
        </authorList>
    </citation>
    <scope>NUCLEOTIDE SEQUENCE</scope>
    <source>
        <strain evidence="2">CGMCC 1.15794</strain>
    </source>
</reference>
<dbReference type="Proteomes" id="UP000657592">
    <property type="component" value="Unassembled WGS sequence"/>
</dbReference>
<dbReference type="AlphaFoldDB" id="A0A917IHN1"/>
<accession>A0A917IHN1</accession>
<dbReference type="EMBL" id="BMJY01000019">
    <property type="protein sequence ID" value="GGH49890.1"/>
    <property type="molecule type" value="Genomic_DNA"/>
</dbReference>
<feature type="compositionally biased region" description="Low complexity" evidence="1">
    <location>
        <begin position="122"/>
        <end position="131"/>
    </location>
</feature>
<protein>
    <recommendedName>
        <fullName evidence="4">Sortase</fullName>
    </recommendedName>
</protein>
<comment type="caution">
    <text evidence="2">The sequence shown here is derived from an EMBL/GenBank/DDBJ whole genome shotgun (WGS) entry which is preliminary data.</text>
</comment>
<evidence type="ECO:0000313" key="3">
    <source>
        <dbReference type="Proteomes" id="UP000657592"/>
    </source>
</evidence>
<reference evidence="2" key="2">
    <citation type="submission" date="2020-09" db="EMBL/GenBank/DDBJ databases">
        <authorList>
            <person name="Sun Q."/>
            <person name="Zhou Y."/>
        </authorList>
    </citation>
    <scope>NUCLEOTIDE SEQUENCE</scope>
    <source>
        <strain evidence="2">CGMCC 1.15794</strain>
    </source>
</reference>
<keyword evidence="3" id="KW-1185">Reference proteome</keyword>
<proteinExistence type="predicted"/>
<evidence type="ECO:0008006" key="4">
    <source>
        <dbReference type="Google" id="ProtNLM"/>
    </source>
</evidence>
<name>A0A917IHN1_9MICO</name>
<feature type="region of interest" description="Disordered" evidence="1">
    <location>
        <begin position="63"/>
        <end position="148"/>
    </location>
</feature>
<evidence type="ECO:0000313" key="2">
    <source>
        <dbReference type="EMBL" id="GGH49890.1"/>
    </source>
</evidence>
<sequence>MARAGVSGGTDPFGPYHRARAAAAAGRAVVLSVLAAGLVGAMMAPAVASGGVPAVAAAPERVAGAEASPGDAEAEAPPSGDPGAGEPGAGESAAGNGAGDTLPAPDPADGLAQHPAPPETTAPPENGTPPADGTPRTSPSVTDGTVEPRRIRIDIDALGYQAEIDQCLWVRMDFQAVNVPIVGAHNYCGGDVLLDLQPGDIVVLTAHGLDGEYVVTGDREVRTGEYVSVATAGLTGDVILQTCYWDTGTTRLVTAQLRKGGGR</sequence>